<reference evidence="2 3" key="1">
    <citation type="journal article" date="2018" name="Front. Plant Sci.">
        <title>Red Clover (Trifolium pratense) and Zigzag Clover (T. medium) - A Picture of Genomic Similarities and Differences.</title>
        <authorList>
            <person name="Dluhosova J."/>
            <person name="Istvanek J."/>
            <person name="Nedelnik J."/>
            <person name="Repkova J."/>
        </authorList>
    </citation>
    <scope>NUCLEOTIDE SEQUENCE [LARGE SCALE GENOMIC DNA]</scope>
    <source>
        <strain evidence="3">cv. 10/8</strain>
        <tissue evidence="2">Leaf</tissue>
    </source>
</reference>
<comment type="caution">
    <text evidence="2">The sequence shown here is derived from an EMBL/GenBank/DDBJ whole genome shotgun (WGS) entry which is preliminary data.</text>
</comment>
<protein>
    <submittedName>
        <fullName evidence="2">Disease resistance protein</fullName>
    </submittedName>
</protein>
<dbReference type="PANTHER" id="PTHR19338">
    <property type="entry name" value="TRANSLOCASE OF INNER MITOCHONDRIAL MEMBRANE 13 HOMOLOG"/>
    <property type="match status" value="1"/>
</dbReference>
<gene>
    <name evidence="2" type="ORF">A2U01_0008011</name>
</gene>
<dbReference type="InterPro" id="IPR027417">
    <property type="entry name" value="P-loop_NTPase"/>
</dbReference>
<feature type="domain" description="NB-ARC" evidence="1">
    <location>
        <begin position="151"/>
        <end position="254"/>
    </location>
</feature>
<dbReference type="AlphaFoldDB" id="A0A392MI14"/>
<dbReference type="Proteomes" id="UP000265520">
    <property type="component" value="Unassembled WGS sequence"/>
</dbReference>
<evidence type="ECO:0000313" key="2">
    <source>
        <dbReference type="EMBL" id="MCH87146.1"/>
    </source>
</evidence>
<feature type="non-terminal residue" evidence="2">
    <location>
        <position position="1"/>
    </location>
</feature>
<dbReference type="GO" id="GO:0043531">
    <property type="term" value="F:ADP binding"/>
    <property type="evidence" value="ECO:0007669"/>
    <property type="project" value="InterPro"/>
</dbReference>
<sequence length="255" mass="29613">KGVNMMRGVPIEVEDPINLLENINKFPYASYTIDALENQNDEILTTDKKQLRESAFLVEDALDEYMIYEERQPPDPGCAALFCEVVDIIKTKFLRHQIKCKYKELESQFHVFCRKYHVEQGQLHSYAQRLIMKNPQRAPLYSDEADIVGIEDPSDKLIDLLLAKKENLTVVCVVGMTGLGKTTLAKKVFDNKEVMSRNFECRVWITMSPTYDIERLLRAMVQELYKQKGRNPPTEISQMPWERLADVVKNLLHQK</sequence>
<dbReference type="Pfam" id="PF00931">
    <property type="entry name" value="NB-ARC"/>
    <property type="match status" value="1"/>
</dbReference>
<evidence type="ECO:0000259" key="1">
    <source>
        <dbReference type="Pfam" id="PF00931"/>
    </source>
</evidence>
<dbReference type="PANTHER" id="PTHR19338:SF32">
    <property type="entry name" value="OS06G0287500 PROTEIN"/>
    <property type="match status" value="1"/>
</dbReference>
<dbReference type="InterPro" id="IPR002182">
    <property type="entry name" value="NB-ARC"/>
</dbReference>
<feature type="non-terminal residue" evidence="2">
    <location>
        <position position="255"/>
    </location>
</feature>
<dbReference type="Gene3D" id="1.20.5.4130">
    <property type="match status" value="1"/>
</dbReference>
<dbReference type="EMBL" id="LXQA010011614">
    <property type="protein sequence ID" value="MCH87146.1"/>
    <property type="molecule type" value="Genomic_DNA"/>
</dbReference>
<organism evidence="2 3">
    <name type="scientific">Trifolium medium</name>
    <dbReference type="NCBI Taxonomy" id="97028"/>
    <lineage>
        <taxon>Eukaryota</taxon>
        <taxon>Viridiplantae</taxon>
        <taxon>Streptophyta</taxon>
        <taxon>Embryophyta</taxon>
        <taxon>Tracheophyta</taxon>
        <taxon>Spermatophyta</taxon>
        <taxon>Magnoliopsida</taxon>
        <taxon>eudicotyledons</taxon>
        <taxon>Gunneridae</taxon>
        <taxon>Pentapetalae</taxon>
        <taxon>rosids</taxon>
        <taxon>fabids</taxon>
        <taxon>Fabales</taxon>
        <taxon>Fabaceae</taxon>
        <taxon>Papilionoideae</taxon>
        <taxon>50 kb inversion clade</taxon>
        <taxon>NPAAA clade</taxon>
        <taxon>Hologalegina</taxon>
        <taxon>IRL clade</taxon>
        <taxon>Trifolieae</taxon>
        <taxon>Trifolium</taxon>
    </lineage>
</organism>
<dbReference type="Gene3D" id="3.40.50.300">
    <property type="entry name" value="P-loop containing nucleotide triphosphate hydrolases"/>
    <property type="match status" value="1"/>
</dbReference>
<keyword evidence="3" id="KW-1185">Reference proteome</keyword>
<accession>A0A392MI14</accession>
<name>A0A392MI14_9FABA</name>
<dbReference type="SUPFAM" id="SSF52540">
    <property type="entry name" value="P-loop containing nucleoside triphosphate hydrolases"/>
    <property type="match status" value="1"/>
</dbReference>
<evidence type="ECO:0000313" key="3">
    <source>
        <dbReference type="Proteomes" id="UP000265520"/>
    </source>
</evidence>
<proteinExistence type="predicted"/>